<accession>A0A2P0VMJ0</accession>
<dbReference type="Pfam" id="PF13920">
    <property type="entry name" value="zf-C3HC4_3"/>
    <property type="match status" value="1"/>
</dbReference>
<evidence type="ECO:0000259" key="2">
    <source>
        <dbReference type="PROSITE" id="PS50089"/>
    </source>
</evidence>
<dbReference type="SUPFAM" id="SSF57850">
    <property type="entry name" value="RING/U-box"/>
    <property type="match status" value="1"/>
</dbReference>
<keyword evidence="1" id="KW-0862">Zinc</keyword>
<dbReference type="Gene3D" id="3.30.40.10">
    <property type="entry name" value="Zinc/RING finger domain, C3HC4 (zinc finger)"/>
    <property type="match status" value="1"/>
</dbReference>
<dbReference type="InterPro" id="IPR001841">
    <property type="entry name" value="Znf_RING"/>
</dbReference>
<evidence type="ECO:0000313" key="3">
    <source>
        <dbReference type="EMBL" id="AUF82108.1"/>
    </source>
</evidence>
<dbReference type="GO" id="GO:0008270">
    <property type="term" value="F:zinc ion binding"/>
    <property type="evidence" value="ECO:0007669"/>
    <property type="project" value="UniProtKB-KW"/>
</dbReference>
<reference evidence="3" key="1">
    <citation type="journal article" date="2018" name="Virology">
        <title>A giant virus infecting green algae encodes key fermentation genes.</title>
        <authorList>
            <person name="Schvarcz C.R."/>
            <person name="Steward G.F."/>
        </authorList>
    </citation>
    <scope>NUCLEOTIDE SEQUENCE [LARGE SCALE GENOMIC DNA]</scope>
</reference>
<evidence type="ECO:0000313" key="4">
    <source>
        <dbReference type="Proteomes" id="UP000244773"/>
    </source>
</evidence>
<protein>
    <submittedName>
        <fullName evidence="3">RING finger domain-containing protein</fullName>
    </submittedName>
</protein>
<dbReference type="EMBL" id="KY322437">
    <property type="protein sequence ID" value="AUF82108.1"/>
    <property type="molecule type" value="Genomic_DNA"/>
</dbReference>
<dbReference type="InterPro" id="IPR013083">
    <property type="entry name" value="Znf_RING/FYVE/PHD"/>
</dbReference>
<keyword evidence="1" id="KW-0479">Metal-binding</keyword>
<name>A0A2P0VMJ0_9VIRU</name>
<dbReference type="PROSITE" id="PS50089">
    <property type="entry name" value="ZF_RING_2"/>
    <property type="match status" value="1"/>
</dbReference>
<keyword evidence="1" id="KW-0863">Zinc-finger</keyword>
<keyword evidence="4" id="KW-1185">Reference proteome</keyword>
<organism evidence="3">
    <name type="scientific">Tetraselmis virus 1</name>
    <dbReference type="NCBI Taxonomy" id="2060617"/>
    <lineage>
        <taxon>Viruses</taxon>
        <taxon>Varidnaviria</taxon>
        <taxon>Bamfordvirae</taxon>
        <taxon>Nucleocytoviricota</taxon>
        <taxon>Megaviricetes</taxon>
        <taxon>Imitervirales</taxon>
        <taxon>Allomimiviridae</taxon>
        <taxon>Oceanusvirus</taxon>
        <taxon>Oceanusvirus kaneohense</taxon>
    </lineage>
</organism>
<feature type="domain" description="RING-type" evidence="2">
    <location>
        <begin position="6"/>
        <end position="42"/>
    </location>
</feature>
<sequence length="105" mass="11874">MVSGNCLICFEDSNNMMLAYPCGHICCCKDCISTVSKCPVCRKDIKDKIRPFLCQPLEKDSKDTSPDLAKENASLRKQLQRCQDLIQSKIDTIRAYKIKLKQAGK</sequence>
<proteinExistence type="predicted"/>
<evidence type="ECO:0000256" key="1">
    <source>
        <dbReference type="PROSITE-ProRule" id="PRU00175"/>
    </source>
</evidence>
<dbReference type="SMART" id="SM00184">
    <property type="entry name" value="RING"/>
    <property type="match status" value="1"/>
</dbReference>
<dbReference type="Proteomes" id="UP000244773">
    <property type="component" value="Segment"/>
</dbReference>
<gene>
    <name evidence="3" type="ORF">TetV_016</name>
</gene>